<sequence length="78" mass="9033">MSISLQKRQLPYQPDAAINYFAPISNQSWAMLLHSGAANHPHNRFDILVAEPRMLRIYYAPVFPVVLLPELLKSEQWK</sequence>
<dbReference type="RefSeq" id="WP_113041015.1">
    <property type="nucleotide sequence ID" value="NZ_CAWQKC010000079.1"/>
</dbReference>
<protein>
    <submittedName>
        <fullName evidence="1">Uncharacterized protein</fullName>
    </submittedName>
</protein>
<comment type="caution">
    <text evidence="1">The sequence shown here is derived from an EMBL/GenBank/DDBJ whole genome shotgun (WGS) entry which is preliminary data.</text>
</comment>
<proteinExistence type="predicted"/>
<dbReference type="InterPro" id="IPR005801">
    <property type="entry name" value="ADC_synthase"/>
</dbReference>
<dbReference type="AlphaFoldDB" id="A0AAW6BCQ3"/>
<accession>A0AAW6BCQ3</accession>
<dbReference type="Proteomes" id="UP001212996">
    <property type="component" value="Unassembled WGS sequence"/>
</dbReference>
<name>A0AAW6BCQ3_9GAMM</name>
<dbReference type="SUPFAM" id="SSF56322">
    <property type="entry name" value="ADC synthase"/>
    <property type="match status" value="1"/>
</dbReference>
<gene>
    <name evidence="1" type="ORF">PH362_02250</name>
</gene>
<evidence type="ECO:0000313" key="2">
    <source>
        <dbReference type="Proteomes" id="UP001212996"/>
    </source>
</evidence>
<organism evidence="1 2">
    <name type="scientific">Photorhabdus bodei</name>
    <dbReference type="NCBI Taxonomy" id="2029681"/>
    <lineage>
        <taxon>Bacteria</taxon>
        <taxon>Pseudomonadati</taxon>
        <taxon>Pseudomonadota</taxon>
        <taxon>Gammaproteobacteria</taxon>
        <taxon>Enterobacterales</taxon>
        <taxon>Morganellaceae</taxon>
        <taxon>Photorhabdus</taxon>
    </lineage>
</organism>
<evidence type="ECO:0000313" key="1">
    <source>
        <dbReference type="EMBL" id="MDB6370813.1"/>
    </source>
</evidence>
<dbReference type="EMBL" id="JAQMFO010000002">
    <property type="protein sequence ID" value="MDB6370813.1"/>
    <property type="molecule type" value="Genomic_DNA"/>
</dbReference>
<reference evidence="1" key="1">
    <citation type="submission" date="2023-01" db="EMBL/GenBank/DDBJ databases">
        <title>Genome sequencing of Photorhabdus bodei 09-20.</title>
        <authorList>
            <person name="Kalindamar S."/>
            <person name="Kumru S."/>
        </authorList>
    </citation>
    <scope>NUCLEOTIDE SEQUENCE</scope>
    <source>
        <strain evidence="1">09-20</strain>
    </source>
</reference>